<keyword evidence="3" id="KW-0732">Signal</keyword>
<comment type="caution">
    <text evidence="4">The sequence shown here is derived from an EMBL/GenBank/DDBJ whole genome shotgun (WGS) entry which is preliminary data.</text>
</comment>
<feature type="signal peptide" evidence="3">
    <location>
        <begin position="1"/>
        <end position="19"/>
    </location>
</feature>
<evidence type="ECO:0000313" key="4">
    <source>
        <dbReference type="EMBL" id="KAF9734668.1"/>
    </source>
</evidence>
<protein>
    <submittedName>
        <fullName evidence="4">Uncharacterized protein</fullName>
    </submittedName>
</protein>
<keyword evidence="2" id="KW-1133">Transmembrane helix</keyword>
<keyword evidence="2" id="KW-0472">Membrane</keyword>
<organism evidence="4 5">
    <name type="scientific">Paraphaeosphaeria minitans</name>
    <dbReference type="NCBI Taxonomy" id="565426"/>
    <lineage>
        <taxon>Eukaryota</taxon>
        <taxon>Fungi</taxon>
        <taxon>Dikarya</taxon>
        <taxon>Ascomycota</taxon>
        <taxon>Pezizomycotina</taxon>
        <taxon>Dothideomycetes</taxon>
        <taxon>Pleosporomycetidae</taxon>
        <taxon>Pleosporales</taxon>
        <taxon>Massarineae</taxon>
        <taxon>Didymosphaeriaceae</taxon>
        <taxon>Paraphaeosphaeria</taxon>
    </lineage>
</organism>
<feature type="transmembrane region" description="Helical" evidence="2">
    <location>
        <begin position="53"/>
        <end position="75"/>
    </location>
</feature>
<dbReference type="OrthoDB" id="3682310at2759"/>
<keyword evidence="2" id="KW-0812">Transmembrane</keyword>
<keyword evidence="5" id="KW-1185">Reference proteome</keyword>
<feature type="chain" id="PRO_5040500209" evidence="3">
    <location>
        <begin position="20"/>
        <end position="195"/>
    </location>
</feature>
<feature type="transmembrane region" description="Helical" evidence="2">
    <location>
        <begin position="87"/>
        <end position="110"/>
    </location>
</feature>
<proteinExistence type="predicted"/>
<name>A0A9P6GGI0_9PLEO</name>
<feature type="transmembrane region" description="Helical" evidence="2">
    <location>
        <begin position="145"/>
        <end position="165"/>
    </location>
</feature>
<evidence type="ECO:0000313" key="5">
    <source>
        <dbReference type="Proteomes" id="UP000756921"/>
    </source>
</evidence>
<dbReference type="Proteomes" id="UP000756921">
    <property type="component" value="Unassembled WGS sequence"/>
</dbReference>
<evidence type="ECO:0000256" key="3">
    <source>
        <dbReference type="SAM" id="SignalP"/>
    </source>
</evidence>
<sequence length="195" mass="21570">MAKLLILLHVLNVLVGSLCIAILGPTTHSIVVKDRVDSLIPSGVESTGMGLLMWVGCGGIVDMLLLLCLISAKGFRRNELVTVSTLYWNMVLFVATFIFLRPLVILSYTYSENDNSLTPAKWGCEAGTSSDARSLCRNLRAARHLLIPAFMLSTGIPTLVFWMRFGRRRLATNDRVAEEAQSTQQKNITREGNWG</sequence>
<feature type="region of interest" description="Disordered" evidence="1">
    <location>
        <begin position="176"/>
        <end position="195"/>
    </location>
</feature>
<evidence type="ECO:0000256" key="2">
    <source>
        <dbReference type="SAM" id="Phobius"/>
    </source>
</evidence>
<reference evidence="4" key="1">
    <citation type="journal article" date="2020" name="Mol. Plant Microbe Interact.">
        <title>Genome Sequence of the Biocontrol Agent Coniothyrium minitans strain Conio (IMI 134523).</title>
        <authorList>
            <person name="Patel D."/>
            <person name="Shittu T.A."/>
            <person name="Baroncelli R."/>
            <person name="Muthumeenakshi S."/>
            <person name="Osborne T.H."/>
            <person name="Janganan T.K."/>
            <person name="Sreenivasaprasad S."/>
        </authorList>
    </citation>
    <scope>NUCLEOTIDE SEQUENCE</scope>
    <source>
        <strain evidence="4">Conio</strain>
    </source>
</reference>
<evidence type="ECO:0000256" key="1">
    <source>
        <dbReference type="SAM" id="MobiDB-lite"/>
    </source>
</evidence>
<gene>
    <name evidence="4" type="ORF">PMIN01_07571</name>
</gene>
<dbReference type="AlphaFoldDB" id="A0A9P6GGI0"/>
<accession>A0A9P6GGI0</accession>
<dbReference type="EMBL" id="WJXW01000007">
    <property type="protein sequence ID" value="KAF9734668.1"/>
    <property type="molecule type" value="Genomic_DNA"/>
</dbReference>